<dbReference type="GO" id="GO:0004497">
    <property type="term" value="F:monooxygenase activity"/>
    <property type="evidence" value="ECO:0007669"/>
    <property type="project" value="InterPro"/>
</dbReference>
<evidence type="ECO:0000256" key="1">
    <source>
        <dbReference type="ARBA" id="ARBA00010617"/>
    </source>
</evidence>
<keyword evidence="6" id="KW-1133">Transmembrane helix</keyword>
<dbReference type="FunFam" id="1.10.630.10:FF:000051">
    <property type="entry name" value="Cytochrome P450 monooxygenase (Fum15)"/>
    <property type="match status" value="1"/>
</dbReference>
<keyword evidence="4 5" id="KW-0408">Iron</keyword>
<reference evidence="7" key="1">
    <citation type="journal article" date="2020" name="BMC Genomics">
        <title>Correction to: Identification and distribution of gene clusters required for synthesis of sphingolipid metabolism inhibitors in diverse species of the filamentous fungus Fusarium.</title>
        <authorList>
            <person name="Kim H.S."/>
            <person name="Lohmar J.M."/>
            <person name="Busman M."/>
            <person name="Brown D.W."/>
            <person name="Naumann T.A."/>
            <person name="Divon H.H."/>
            <person name="Lysoe E."/>
            <person name="Uhlig S."/>
            <person name="Proctor R.H."/>
        </authorList>
    </citation>
    <scope>NUCLEOTIDE SEQUENCE</scope>
    <source>
        <strain evidence="7">NRRL 20472</strain>
    </source>
</reference>
<comment type="caution">
    <text evidence="7">The sequence shown here is derived from an EMBL/GenBank/DDBJ whole genome shotgun (WGS) entry which is preliminary data.</text>
</comment>
<evidence type="ECO:0000256" key="4">
    <source>
        <dbReference type="ARBA" id="ARBA00023004"/>
    </source>
</evidence>
<feature type="transmembrane region" description="Helical" evidence="6">
    <location>
        <begin position="256"/>
        <end position="275"/>
    </location>
</feature>
<reference evidence="7" key="2">
    <citation type="submission" date="2020-05" db="EMBL/GenBank/DDBJ databases">
        <authorList>
            <person name="Kim H.-S."/>
            <person name="Proctor R.H."/>
            <person name="Brown D.W."/>
        </authorList>
    </citation>
    <scope>NUCLEOTIDE SEQUENCE</scope>
    <source>
        <strain evidence="7">NRRL 20472</strain>
    </source>
</reference>
<dbReference type="InterPro" id="IPR036396">
    <property type="entry name" value="Cyt_P450_sf"/>
</dbReference>
<dbReference type="OrthoDB" id="1470350at2759"/>
<evidence type="ECO:0000256" key="6">
    <source>
        <dbReference type="SAM" id="Phobius"/>
    </source>
</evidence>
<protein>
    <recommendedName>
        <fullName evidence="9">Cytochrome P450 monooxygenase</fullName>
    </recommendedName>
</protein>
<dbReference type="InterPro" id="IPR050121">
    <property type="entry name" value="Cytochrome_P450_monoxygenase"/>
</dbReference>
<dbReference type="GO" id="GO:0005506">
    <property type="term" value="F:iron ion binding"/>
    <property type="evidence" value="ECO:0007669"/>
    <property type="project" value="InterPro"/>
</dbReference>
<comment type="cofactor">
    <cofactor evidence="5">
        <name>heme</name>
        <dbReference type="ChEBI" id="CHEBI:30413"/>
    </cofactor>
</comment>
<evidence type="ECO:0000313" key="8">
    <source>
        <dbReference type="Proteomes" id="UP000622797"/>
    </source>
</evidence>
<dbReference type="Proteomes" id="UP000622797">
    <property type="component" value="Unassembled WGS sequence"/>
</dbReference>
<dbReference type="PRINTS" id="PR00463">
    <property type="entry name" value="EP450I"/>
</dbReference>
<dbReference type="PANTHER" id="PTHR24305">
    <property type="entry name" value="CYTOCHROME P450"/>
    <property type="match status" value="1"/>
</dbReference>
<evidence type="ECO:0000256" key="2">
    <source>
        <dbReference type="ARBA" id="ARBA00022617"/>
    </source>
</evidence>
<gene>
    <name evidence="7" type="ORF">FSARC_11700</name>
</gene>
<dbReference type="PANTHER" id="PTHR24305:SF166">
    <property type="entry name" value="CYTOCHROME P450 12A4, MITOCHONDRIAL-RELATED"/>
    <property type="match status" value="1"/>
</dbReference>
<keyword evidence="8" id="KW-1185">Reference proteome</keyword>
<dbReference type="Gene3D" id="1.10.630.10">
    <property type="entry name" value="Cytochrome P450"/>
    <property type="match status" value="1"/>
</dbReference>
<feature type="binding site" description="axial binding residue" evidence="5">
    <location>
        <position position="486"/>
    </location>
    <ligand>
        <name>heme</name>
        <dbReference type="ChEBI" id="CHEBI:30413"/>
    </ligand>
    <ligandPart>
        <name>Fe</name>
        <dbReference type="ChEBI" id="CHEBI:18248"/>
    </ligandPart>
</feature>
<sequence>MAVVSKLLGFPSLTLAAVVESFLAIKLFPSHYSAQSHLAAVATILAVNYAFGIIFWALLYPVFFSPLRGIPGPKAYVSAAHRALVIKDKPAGDLFLELAQQYQGQDLITLNSLRNQLCIMNPQLLADLLVHNCYDFAKPKRISSFLRHILGDGLIIVEGDQHKFLRKNTTPAFHFRHIKELYHMMWAKGETLTKTLRQDMAATGSSVIELNGWASKVTLDIIGIAGLGRNFDAVEKKKDPLANIYEQLLEPDREKLIFAMLSLAVGLPIIRLMPWKMNTLFNHLTGSLNELCFPMLEEKKAAIIDKADNHFDVLSLLIKSNNFSDETLKDQLLTFLAAGHETTASAMTWACYLLTKHPEIQTKLREEVRDAVPEDLDDSEIDLAGILEQLPYLNGIMHETLRLYPTVPMTMRQAVRDTRIGEQFVPEGTDVIVSIWYINRSPDIWGHDAADFRPERWIMDDGKPNQNGGASSNYNFLTFLHGPRSCIGQGFAKAEMRCLLATMVRSFEWTLAMDDGLVMPRGVITIKPENGMYLKLKAL</sequence>
<proteinExistence type="inferred from homology"/>
<evidence type="ECO:0000256" key="5">
    <source>
        <dbReference type="PIRSR" id="PIRSR602401-1"/>
    </source>
</evidence>
<dbReference type="InterPro" id="IPR002401">
    <property type="entry name" value="Cyt_P450_E_grp-I"/>
</dbReference>
<dbReference type="PRINTS" id="PR00385">
    <property type="entry name" value="P450"/>
</dbReference>
<comment type="similarity">
    <text evidence="1">Belongs to the cytochrome P450 family.</text>
</comment>
<dbReference type="GO" id="GO:0020037">
    <property type="term" value="F:heme binding"/>
    <property type="evidence" value="ECO:0007669"/>
    <property type="project" value="InterPro"/>
</dbReference>
<evidence type="ECO:0000313" key="7">
    <source>
        <dbReference type="EMBL" id="KAF4956031.1"/>
    </source>
</evidence>
<dbReference type="SUPFAM" id="SSF48264">
    <property type="entry name" value="Cytochrome P450"/>
    <property type="match status" value="1"/>
</dbReference>
<dbReference type="AlphaFoldDB" id="A0A8H4TDQ3"/>
<feature type="transmembrane region" description="Helical" evidence="6">
    <location>
        <begin position="40"/>
        <end position="64"/>
    </location>
</feature>
<keyword evidence="6" id="KW-0812">Transmembrane</keyword>
<evidence type="ECO:0000256" key="3">
    <source>
        <dbReference type="ARBA" id="ARBA00022723"/>
    </source>
</evidence>
<dbReference type="InterPro" id="IPR001128">
    <property type="entry name" value="Cyt_P450"/>
</dbReference>
<accession>A0A8H4TDQ3</accession>
<keyword evidence="6" id="KW-0472">Membrane</keyword>
<keyword evidence="2 5" id="KW-0349">Heme</keyword>
<dbReference type="GO" id="GO:0016705">
    <property type="term" value="F:oxidoreductase activity, acting on paired donors, with incorporation or reduction of molecular oxygen"/>
    <property type="evidence" value="ECO:0007669"/>
    <property type="project" value="InterPro"/>
</dbReference>
<organism evidence="7 8">
    <name type="scientific">Fusarium sarcochroum</name>
    <dbReference type="NCBI Taxonomy" id="1208366"/>
    <lineage>
        <taxon>Eukaryota</taxon>
        <taxon>Fungi</taxon>
        <taxon>Dikarya</taxon>
        <taxon>Ascomycota</taxon>
        <taxon>Pezizomycotina</taxon>
        <taxon>Sordariomycetes</taxon>
        <taxon>Hypocreomycetidae</taxon>
        <taxon>Hypocreales</taxon>
        <taxon>Nectriaceae</taxon>
        <taxon>Fusarium</taxon>
        <taxon>Fusarium lateritium species complex</taxon>
    </lineage>
</organism>
<keyword evidence="3 5" id="KW-0479">Metal-binding</keyword>
<dbReference type="Pfam" id="PF00067">
    <property type="entry name" value="p450"/>
    <property type="match status" value="1"/>
</dbReference>
<name>A0A8H4TDQ3_9HYPO</name>
<evidence type="ECO:0008006" key="9">
    <source>
        <dbReference type="Google" id="ProtNLM"/>
    </source>
</evidence>
<dbReference type="EMBL" id="JABEXW010000763">
    <property type="protein sequence ID" value="KAF4956031.1"/>
    <property type="molecule type" value="Genomic_DNA"/>
</dbReference>
<dbReference type="CDD" id="cd11069">
    <property type="entry name" value="CYP_FUM15-like"/>
    <property type="match status" value="1"/>
</dbReference>